<dbReference type="Gene3D" id="1.10.260.40">
    <property type="entry name" value="lambda repressor-like DNA-binding domains"/>
    <property type="match status" value="1"/>
</dbReference>
<dbReference type="CDD" id="cd06267">
    <property type="entry name" value="PBP1_LacI_sugar_binding-like"/>
    <property type="match status" value="1"/>
</dbReference>
<dbReference type="PANTHER" id="PTHR30146:SF148">
    <property type="entry name" value="HTH-TYPE TRANSCRIPTIONAL REPRESSOR PURR-RELATED"/>
    <property type="match status" value="1"/>
</dbReference>
<protein>
    <recommendedName>
        <fullName evidence="5">Transcriptional regulator LacI/GalR-like sensor domain-containing protein</fullName>
    </recommendedName>
</protein>
<organism evidence="6">
    <name type="scientific">marine metagenome</name>
    <dbReference type="NCBI Taxonomy" id="408172"/>
    <lineage>
        <taxon>unclassified sequences</taxon>
        <taxon>metagenomes</taxon>
        <taxon>ecological metagenomes</taxon>
    </lineage>
</organism>
<dbReference type="Gene3D" id="3.40.50.2300">
    <property type="match status" value="2"/>
</dbReference>
<dbReference type="SUPFAM" id="SSF47413">
    <property type="entry name" value="lambda repressor-like DNA-binding domains"/>
    <property type="match status" value="1"/>
</dbReference>
<dbReference type="AlphaFoldDB" id="A0A381XU05"/>
<keyword evidence="4" id="KW-0804">Transcription</keyword>
<proteinExistence type="predicted"/>
<keyword evidence="1" id="KW-0678">Repressor</keyword>
<name>A0A381XU05_9ZZZZ</name>
<dbReference type="GO" id="GO:0000976">
    <property type="term" value="F:transcription cis-regulatory region binding"/>
    <property type="evidence" value="ECO:0007669"/>
    <property type="project" value="TreeGrafter"/>
</dbReference>
<keyword evidence="2" id="KW-0805">Transcription regulation</keyword>
<dbReference type="CDD" id="cd01392">
    <property type="entry name" value="HTH_LacI"/>
    <property type="match status" value="1"/>
</dbReference>
<evidence type="ECO:0000256" key="1">
    <source>
        <dbReference type="ARBA" id="ARBA00022491"/>
    </source>
</evidence>
<evidence type="ECO:0000256" key="3">
    <source>
        <dbReference type="ARBA" id="ARBA00023125"/>
    </source>
</evidence>
<accession>A0A381XU05</accession>
<evidence type="ECO:0000259" key="5">
    <source>
        <dbReference type="Pfam" id="PF13377"/>
    </source>
</evidence>
<dbReference type="SUPFAM" id="SSF53822">
    <property type="entry name" value="Periplasmic binding protein-like I"/>
    <property type="match status" value="1"/>
</dbReference>
<sequence length="333" mass="37538">MRVKLEHIAAKTGYSIATVSRVLTGKAVGRSSSVKVILRAAEELGYPYIEKIKYPDSQHLTIGFITELFEGEFYSSLFKGFYQASLKTDSEVFFIDVAKRKESIIEYITNLTRHYSGICLFLPEFEKDDYQKILNAIGNYPVISLAPIINSVIDTVTFDAYLGGHLVAKHFEELGHTDVGIITGPSNKVEALYRKNGFLDYATTSKNLNCVWEYNGDYSVESGYQAYNDLKDRHQSKIAIFGSNDQTCFGFIKKAILDGRKIPDEIAIVGYDDLPFCKLFLPELTSVNTNFYELGKVSIRLLEKKFQGQNDSHGHINLVPVSLSVRTSSQRKR</sequence>
<dbReference type="PANTHER" id="PTHR30146">
    <property type="entry name" value="LACI-RELATED TRANSCRIPTIONAL REPRESSOR"/>
    <property type="match status" value="1"/>
</dbReference>
<dbReference type="InterPro" id="IPR000843">
    <property type="entry name" value="HTH_LacI"/>
</dbReference>
<dbReference type="InterPro" id="IPR010982">
    <property type="entry name" value="Lambda_DNA-bd_dom_sf"/>
</dbReference>
<dbReference type="InterPro" id="IPR046335">
    <property type="entry name" value="LacI/GalR-like_sensor"/>
</dbReference>
<dbReference type="Pfam" id="PF13377">
    <property type="entry name" value="Peripla_BP_3"/>
    <property type="match status" value="1"/>
</dbReference>
<keyword evidence="3" id="KW-0238">DNA-binding</keyword>
<evidence type="ECO:0000313" key="6">
    <source>
        <dbReference type="EMBL" id="SVA67952.1"/>
    </source>
</evidence>
<feature type="domain" description="Transcriptional regulator LacI/GalR-like sensor" evidence="5">
    <location>
        <begin position="168"/>
        <end position="329"/>
    </location>
</feature>
<reference evidence="6" key="1">
    <citation type="submission" date="2018-05" db="EMBL/GenBank/DDBJ databases">
        <authorList>
            <person name="Lanie J.A."/>
            <person name="Ng W.-L."/>
            <person name="Kazmierczak K.M."/>
            <person name="Andrzejewski T.M."/>
            <person name="Davidsen T.M."/>
            <person name="Wayne K.J."/>
            <person name="Tettelin H."/>
            <person name="Glass J.I."/>
            <person name="Rusch D."/>
            <person name="Podicherti R."/>
            <person name="Tsui H.-C.T."/>
            <person name="Winkler M.E."/>
        </authorList>
    </citation>
    <scope>NUCLEOTIDE SEQUENCE</scope>
</reference>
<dbReference type="GO" id="GO:0003700">
    <property type="term" value="F:DNA-binding transcription factor activity"/>
    <property type="evidence" value="ECO:0007669"/>
    <property type="project" value="TreeGrafter"/>
</dbReference>
<gene>
    <name evidence="6" type="ORF">METZ01_LOCUS120806</name>
</gene>
<dbReference type="InterPro" id="IPR028082">
    <property type="entry name" value="Peripla_BP_I"/>
</dbReference>
<evidence type="ECO:0000256" key="2">
    <source>
        <dbReference type="ARBA" id="ARBA00023015"/>
    </source>
</evidence>
<dbReference type="EMBL" id="UINC01016298">
    <property type="protein sequence ID" value="SVA67952.1"/>
    <property type="molecule type" value="Genomic_DNA"/>
</dbReference>
<evidence type="ECO:0000256" key="4">
    <source>
        <dbReference type="ARBA" id="ARBA00023163"/>
    </source>
</evidence>